<dbReference type="KEGG" id="pfm:Pyrfu_1908"/>
<evidence type="ECO:0000256" key="1">
    <source>
        <dbReference type="SAM" id="Phobius"/>
    </source>
</evidence>
<dbReference type="EMBL" id="CP002838">
    <property type="protein sequence ID" value="AEM39761.1"/>
    <property type="molecule type" value="Genomic_DNA"/>
</dbReference>
<proteinExistence type="predicted"/>
<name>G0ED83_PYRF1</name>
<keyword evidence="1" id="KW-0812">Transmembrane</keyword>
<protein>
    <submittedName>
        <fullName evidence="2">Uncharacterized protein</fullName>
    </submittedName>
</protein>
<dbReference type="PROSITE" id="PS51257">
    <property type="entry name" value="PROKAR_LIPOPROTEIN"/>
    <property type="match status" value="1"/>
</dbReference>
<dbReference type="InParanoid" id="G0ED83"/>
<feature type="transmembrane region" description="Helical" evidence="1">
    <location>
        <begin position="12"/>
        <end position="37"/>
    </location>
</feature>
<gene>
    <name evidence="2" type="ordered locus">Pyrfu_1908</name>
</gene>
<keyword evidence="3" id="KW-1185">Reference proteome</keyword>
<keyword evidence="1" id="KW-0472">Membrane</keyword>
<dbReference type="HOGENOM" id="CLU_2875229_0_0_2"/>
<dbReference type="RefSeq" id="WP_014027438.1">
    <property type="nucleotide sequence ID" value="NC_015931.1"/>
</dbReference>
<dbReference type="Proteomes" id="UP000001037">
    <property type="component" value="Chromosome"/>
</dbReference>
<evidence type="ECO:0000313" key="2">
    <source>
        <dbReference type="EMBL" id="AEM39761.1"/>
    </source>
</evidence>
<evidence type="ECO:0000313" key="3">
    <source>
        <dbReference type="Proteomes" id="UP000001037"/>
    </source>
</evidence>
<keyword evidence="1" id="KW-1133">Transmembrane helix</keyword>
<dbReference type="GeneID" id="11138247"/>
<accession>G0ED83</accession>
<dbReference type="STRING" id="694429.Pyrfu_1908"/>
<organism evidence="2 3">
    <name type="scientific">Pyrolobus fumarii (strain DSM 11204 / 1A)</name>
    <dbReference type="NCBI Taxonomy" id="694429"/>
    <lineage>
        <taxon>Archaea</taxon>
        <taxon>Thermoproteota</taxon>
        <taxon>Thermoprotei</taxon>
        <taxon>Desulfurococcales</taxon>
        <taxon>Pyrodictiaceae</taxon>
        <taxon>Pyrolobus</taxon>
    </lineage>
</organism>
<dbReference type="AlphaFoldDB" id="G0ED83"/>
<sequence length="63" mass="6846">MNASLRDPQSPRWILGLIAIVACFGVAAVALALLGLWKRRCGPQPRRIYAFALMLDVGRAGHS</sequence>
<reference evidence="2 3" key="1">
    <citation type="journal article" date="2011" name="Stand. Genomic Sci.">
        <title>Complete genome sequence of the hyperthermophilic chemolithoautotroph Pyrolobus fumarii type strain (1A).</title>
        <authorList>
            <person name="Anderson I."/>
            <person name="Goker M."/>
            <person name="Nolan M."/>
            <person name="Lucas S."/>
            <person name="Hammon N."/>
            <person name="Deshpande S."/>
            <person name="Cheng J.F."/>
            <person name="Tapia R."/>
            <person name="Han C."/>
            <person name="Goodwin L."/>
            <person name="Pitluck S."/>
            <person name="Huntemann M."/>
            <person name="Liolios K."/>
            <person name="Ivanova N."/>
            <person name="Pagani I."/>
            <person name="Mavromatis K."/>
            <person name="Ovchinikova G."/>
            <person name="Pati A."/>
            <person name="Chen A."/>
            <person name="Palaniappan K."/>
            <person name="Land M."/>
            <person name="Hauser L."/>
            <person name="Brambilla E.M."/>
            <person name="Huber H."/>
            <person name="Yasawong M."/>
            <person name="Rohde M."/>
            <person name="Spring S."/>
            <person name="Abt B."/>
            <person name="Sikorski J."/>
            <person name="Wirth R."/>
            <person name="Detter J.C."/>
            <person name="Woyke T."/>
            <person name="Bristow J."/>
            <person name="Eisen J.A."/>
            <person name="Markowitz V."/>
            <person name="Hugenholtz P."/>
            <person name="Kyrpides N.C."/>
            <person name="Klenk H.P."/>
            <person name="Lapidus A."/>
        </authorList>
    </citation>
    <scope>NUCLEOTIDE SEQUENCE [LARGE SCALE GENOMIC DNA]</scope>
    <source>
        <strain evidence="3">DSM 11204 / 1A</strain>
    </source>
</reference>